<dbReference type="RefSeq" id="WP_153729180.1">
    <property type="nucleotide sequence ID" value="NZ_WJNH01000008.1"/>
</dbReference>
<comment type="caution">
    <text evidence="2">The sequence shown here is derived from an EMBL/GenBank/DDBJ whole genome shotgun (WGS) entry which is preliminary data.</text>
</comment>
<evidence type="ECO:0000313" key="2">
    <source>
        <dbReference type="EMBL" id="MRG87292.1"/>
    </source>
</evidence>
<evidence type="ECO:0000256" key="1">
    <source>
        <dbReference type="SAM" id="SignalP"/>
    </source>
</evidence>
<keyword evidence="3" id="KW-1185">Reference proteome</keyword>
<keyword evidence="1" id="KW-0732">Signal</keyword>
<feature type="signal peptide" evidence="1">
    <location>
        <begin position="1"/>
        <end position="18"/>
    </location>
</feature>
<feature type="chain" id="PRO_5026199683" description="Lipoprotein" evidence="1">
    <location>
        <begin position="19"/>
        <end position="204"/>
    </location>
</feature>
<dbReference type="PROSITE" id="PS51257">
    <property type="entry name" value="PROKAR_LIPOPROTEIN"/>
    <property type="match status" value="1"/>
</dbReference>
<evidence type="ECO:0008006" key="4">
    <source>
        <dbReference type="Google" id="ProtNLM"/>
    </source>
</evidence>
<name>A0A6G1X8M3_9BACI</name>
<gene>
    <name evidence="2" type="ORF">GH754_13410</name>
</gene>
<proteinExistence type="predicted"/>
<organism evidence="2 3">
    <name type="scientific">Salinibacillus xinjiangensis</name>
    <dbReference type="NCBI Taxonomy" id="1229268"/>
    <lineage>
        <taxon>Bacteria</taxon>
        <taxon>Bacillati</taxon>
        <taxon>Bacillota</taxon>
        <taxon>Bacilli</taxon>
        <taxon>Bacillales</taxon>
        <taxon>Bacillaceae</taxon>
        <taxon>Salinibacillus</taxon>
    </lineage>
</organism>
<dbReference type="EMBL" id="WJNH01000008">
    <property type="protein sequence ID" value="MRG87292.1"/>
    <property type="molecule type" value="Genomic_DNA"/>
</dbReference>
<evidence type="ECO:0000313" key="3">
    <source>
        <dbReference type="Proteomes" id="UP000480185"/>
    </source>
</evidence>
<dbReference type="Proteomes" id="UP000480185">
    <property type="component" value="Unassembled WGS sequence"/>
</dbReference>
<protein>
    <recommendedName>
        <fullName evidence="4">Lipoprotein</fullName>
    </recommendedName>
</protein>
<dbReference type="AlphaFoldDB" id="A0A6G1X8M3"/>
<sequence>MRKVLLFLTLFFILTACSEEKTEPSNELTVQPLELSEKETTLVNKTGIGYIEYFTLNGTLHEQNELVFEVEVFENGKSRIGTKSFGSINKEFEDTIVSFGTTSTTGEGTMDILVGTPSGLTSQQFEPETKISGSMFQKFIHEEKDVVLNQPIYLAAFAGTNKNHMTTLGGEDYKSQRKQLKKQDLAIALRVTVVNKQEITPKSK</sequence>
<dbReference type="OrthoDB" id="2436709at2"/>
<accession>A0A6G1X8M3</accession>
<reference evidence="2 3" key="1">
    <citation type="submission" date="2019-11" db="EMBL/GenBank/DDBJ databases">
        <authorList>
            <person name="Li J."/>
        </authorList>
    </citation>
    <scope>NUCLEOTIDE SEQUENCE [LARGE SCALE GENOMIC DNA]</scope>
    <source>
        <strain evidence="2 3">J4</strain>
    </source>
</reference>